<protein>
    <recommendedName>
        <fullName evidence="4">DNA-directed RNA polymerase I subunit RPA34.5</fullName>
    </recommendedName>
</protein>
<dbReference type="GeneID" id="92183500"/>
<feature type="compositionally biased region" description="Polar residues" evidence="1">
    <location>
        <begin position="55"/>
        <end position="68"/>
    </location>
</feature>
<feature type="compositionally biased region" description="Low complexity" evidence="1">
    <location>
        <begin position="302"/>
        <end position="311"/>
    </location>
</feature>
<dbReference type="RefSeq" id="XP_066800335.1">
    <property type="nucleotide sequence ID" value="XM_066949327.1"/>
</dbReference>
<evidence type="ECO:0000313" key="2">
    <source>
        <dbReference type="EMBL" id="KAK8845527.1"/>
    </source>
</evidence>
<feature type="compositionally biased region" description="Low complexity" evidence="1">
    <location>
        <begin position="11"/>
        <end position="20"/>
    </location>
</feature>
<dbReference type="KEGG" id="kne:92183500"/>
<organism evidence="2 3">
    <name type="scientific">Kwoniella newhampshirensis</name>
    <dbReference type="NCBI Taxonomy" id="1651941"/>
    <lineage>
        <taxon>Eukaryota</taxon>
        <taxon>Fungi</taxon>
        <taxon>Dikarya</taxon>
        <taxon>Basidiomycota</taxon>
        <taxon>Agaricomycotina</taxon>
        <taxon>Tremellomycetes</taxon>
        <taxon>Tremellales</taxon>
        <taxon>Cryptococcaceae</taxon>
        <taxon>Kwoniella</taxon>
    </lineage>
</organism>
<feature type="compositionally biased region" description="Polar residues" evidence="1">
    <location>
        <begin position="239"/>
        <end position="268"/>
    </location>
</feature>
<comment type="caution">
    <text evidence="2">The sequence shown here is derived from an EMBL/GenBank/DDBJ whole genome shotgun (WGS) entry which is preliminary data.</text>
</comment>
<dbReference type="AlphaFoldDB" id="A0AAW0YU82"/>
<evidence type="ECO:0000256" key="1">
    <source>
        <dbReference type="SAM" id="MobiDB-lite"/>
    </source>
</evidence>
<reference evidence="2 3" key="1">
    <citation type="journal article" date="2024" name="bioRxiv">
        <title>Comparative genomics of Cryptococcus and Kwoniella reveals pathogenesis evolution and contrasting karyotype dynamics via intercentromeric recombination or chromosome fusion.</title>
        <authorList>
            <person name="Coelho M.A."/>
            <person name="David-Palma M."/>
            <person name="Shea T."/>
            <person name="Bowers K."/>
            <person name="McGinley-Smith S."/>
            <person name="Mohammad A.W."/>
            <person name="Gnirke A."/>
            <person name="Yurkov A.M."/>
            <person name="Nowrousian M."/>
            <person name="Sun S."/>
            <person name="Cuomo C.A."/>
            <person name="Heitman J."/>
        </authorList>
    </citation>
    <scope>NUCLEOTIDE SEQUENCE [LARGE SCALE GENOMIC DNA]</scope>
    <source>
        <strain evidence="2 3">CBS 13917</strain>
    </source>
</reference>
<feature type="compositionally biased region" description="Acidic residues" evidence="1">
    <location>
        <begin position="29"/>
        <end position="50"/>
    </location>
</feature>
<evidence type="ECO:0000313" key="3">
    <source>
        <dbReference type="Proteomes" id="UP001388673"/>
    </source>
</evidence>
<feature type="region of interest" description="Disordered" evidence="1">
    <location>
        <begin position="1"/>
        <end position="81"/>
    </location>
</feature>
<dbReference type="EMBL" id="JBCAWK010000012">
    <property type="protein sequence ID" value="KAK8845527.1"/>
    <property type="molecule type" value="Genomic_DNA"/>
</dbReference>
<accession>A0AAW0YU82</accession>
<proteinExistence type="predicted"/>
<evidence type="ECO:0008006" key="4">
    <source>
        <dbReference type="Google" id="ProtNLM"/>
    </source>
</evidence>
<name>A0AAW0YU82_9TREE</name>
<gene>
    <name evidence="2" type="ORF">IAR55_006242</name>
</gene>
<feature type="region of interest" description="Disordered" evidence="1">
    <location>
        <begin position="230"/>
        <end position="339"/>
    </location>
</feature>
<keyword evidence="3" id="KW-1185">Reference proteome</keyword>
<dbReference type="Proteomes" id="UP001388673">
    <property type="component" value="Unassembled WGS sequence"/>
</dbReference>
<dbReference type="Gene3D" id="6.20.250.70">
    <property type="match status" value="1"/>
</dbReference>
<sequence>MASASSSTALPKAKSSSKGKAPPPAPTPEEIDSDDSDDSESSEADSEGDLETITPRRQQVTASDSTAQRPGKSLPKFQPPNGFFEIKVSTDFVNSPFEWDALASKPGVEVWAIRAPRDLKPSRLSAMAVSVPRKKDGKVSGSLKTKHQEYKLTPAGTSKPTHVVVDEEGRQPTAGPGLVDAMAMDVDGKNAETLRVEGGEEMSGMRLFVPRMNQGGKYYAAPVPVTRHLLLTPDDSTNEPETTSETQPLPSFLSTTVPDSTETPSSVHPDSVLPSKRPQPTHLFKFRNQAFGFSTPGPDVPGGPVEEPIVGQSPKKEKKRRSEAQADSPVKKKAKKVKA</sequence>